<gene>
    <name evidence="1" type="ORF">GCM10010909_30590</name>
</gene>
<reference evidence="2" key="1">
    <citation type="journal article" date="2019" name="Int. J. Syst. Evol. Microbiol.">
        <title>The Global Catalogue of Microorganisms (GCM) 10K type strain sequencing project: providing services to taxonomists for standard genome sequencing and annotation.</title>
        <authorList>
            <consortium name="The Broad Institute Genomics Platform"/>
            <consortium name="The Broad Institute Genome Sequencing Center for Infectious Disease"/>
            <person name="Wu L."/>
            <person name="Ma J."/>
        </authorList>
    </citation>
    <scope>NUCLEOTIDE SEQUENCE [LARGE SCALE GENOMIC DNA]</scope>
    <source>
        <strain evidence="2">NBRC 112502</strain>
    </source>
</reference>
<dbReference type="SUPFAM" id="SSF54909">
    <property type="entry name" value="Dimeric alpha+beta barrel"/>
    <property type="match status" value="1"/>
</dbReference>
<protein>
    <recommendedName>
        <fullName evidence="3">EthD domain-containing protein</fullName>
    </recommendedName>
</protein>
<evidence type="ECO:0000313" key="1">
    <source>
        <dbReference type="EMBL" id="GLR68378.1"/>
    </source>
</evidence>
<dbReference type="Proteomes" id="UP001156641">
    <property type="component" value="Unassembled WGS sequence"/>
</dbReference>
<proteinExistence type="predicted"/>
<evidence type="ECO:0008006" key="3">
    <source>
        <dbReference type="Google" id="ProtNLM"/>
    </source>
</evidence>
<sequence length="259" mass="29753">MIEAILVVLSKPRPGRDEDFNDWYTNIHLRDALRFRGAIAAQRFQRSMLQPYTLPQKFDWRYLAFYDVFDASLFAREHWDNALTTRMQVTDAFDDTVLEDYHYYPLQFRDNNPQIPHRGGVILEQLNPAPGQEPAFRDWYNNEYFPAAVTRPGVHSGAFLTFRPHGQIMPTTPVHNYVAFYRTNSASTAAQVWQNGQTLRGSALVDQSSLVVSNWDHLTPRLTTDDVRHTTAAALAAEERARERMGDKIVTGGREKLGH</sequence>
<name>A0ABQ6A9Y8_9PROT</name>
<accession>A0ABQ6A9Y8</accession>
<dbReference type="EMBL" id="BSOS01000088">
    <property type="protein sequence ID" value="GLR68378.1"/>
    <property type="molecule type" value="Genomic_DNA"/>
</dbReference>
<evidence type="ECO:0000313" key="2">
    <source>
        <dbReference type="Proteomes" id="UP001156641"/>
    </source>
</evidence>
<keyword evidence="2" id="KW-1185">Reference proteome</keyword>
<dbReference type="RefSeq" id="WP_284259225.1">
    <property type="nucleotide sequence ID" value="NZ_BSOS01000088.1"/>
</dbReference>
<dbReference type="InterPro" id="IPR011008">
    <property type="entry name" value="Dimeric_a/b-barrel"/>
</dbReference>
<organism evidence="1 2">
    <name type="scientific">Acidocella aquatica</name>
    <dbReference type="NCBI Taxonomy" id="1922313"/>
    <lineage>
        <taxon>Bacteria</taxon>
        <taxon>Pseudomonadati</taxon>
        <taxon>Pseudomonadota</taxon>
        <taxon>Alphaproteobacteria</taxon>
        <taxon>Acetobacterales</taxon>
        <taxon>Acidocellaceae</taxon>
        <taxon>Acidocella</taxon>
    </lineage>
</organism>
<comment type="caution">
    <text evidence="1">The sequence shown here is derived from an EMBL/GenBank/DDBJ whole genome shotgun (WGS) entry which is preliminary data.</text>
</comment>